<dbReference type="InterPro" id="IPR002293">
    <property type="entry name" value="AA/rel_permease1"/>
</dbReference>
<dbReference type="PIRSF" id="PIRSF006060">
    <property type="entry name" value="AA_transporter"/>
    <property type="match status" value="1"/>
</dbReference>
<feature type="transmembrane region" description="Helical" evidence="5">
    <location>
        <begin position="334"/>
        <end position="352"/>
    </location>
</feature>
<dbReference type="AlphaFoldDB" id="E4X837"/>
<dbReference type="Pfam" id="PF13520">
    <property type="entry name" value="AA_permease_2"/>
    <property type="match status" value="1"/>
</dbReference>
<feature type="transmembrane region" description="Helical" evidence="5">
    <location>
        <begin position="408"/>
        <end position="427"/>
    </location>
</feature>
<feature type="transmembrane region" description="Helical" evidence="5">
    <location>
        <begin position="102"/>
        <end position="122"/>
    </location>
</feature>
<gene>
    <name evidence="7" type="ORF">GSOID_T00003728001</name>
</gene>
<dbReference type="FunCoup" id="E4X837">
    <property type="interactions" value="17"/>
</dbReference>
<dbReference type="InParanoid" id="E4X837"/>
<organism evidence="7">
    <name type="scientific">Oikopleura dioica</name>
    <name type="common">Tunicate</name>
    <dbReference type="NCBI Taxonomy" id="34765"/>
    <lineage>
        <taxon>Eukaryota</taxon>
        <taxon>Metazoa</taxon>
        <taxon>Chordata</taxon>
        <taxon>Tunicata</taxon>
        <taxon>Appendicularia</taxon>
        <taxon>Copelata</taxon>
        <taxon>Oikopleuridae</taxon>
        <taxon>Oikopleura</taxon>
    </lineage>
</organism>
<evidence type="ECO:0000259" key="6">
    <source>
        <dbReference type="Pfam" id="PF13906"/>
    </source>
</evidence>
<dbReference type="GO" id="GO:0005886">
    <property type="term" value="C:plasma membrane"/>
    <property type="evidence" value="ECO:0007669"/>
    <property type="project" value="TreeGrafter"/>
</dbReference>
<comment type="subcellular location">
    <subcellularLocation>
        <location evidence="1">Membrane</location>
        <topology evidence="1">Multi-pass membrane protein</topology>
    </subcellularLocation>
</comment>
<feature type="transmembrane region" description="Helical" evidence="5">
    <location>
        <begin position="196"/>
        <end position="215"/>
    </location>
</feature>
<keyword evidence="4 5" id="KW-0472">Membrane</keyword>
<sequence>MLSDYSSIKDKCTRKKDISQVSGSAGDEISLKKLLTTLDLTSLGVGSCNGTGMYVVAGLIAKELAGPGVVFSFLIAGLASLLSGICYAEFGVRVPKTSGSAYTYSYVTIGECTAFFIGWNLILEYLIGTASGASALSSMLDSLTNRAISKWSLENLGKLHGVSYPDLLAMGICMLMVIIVGAGLKNSMILNNVLNATNIVVWAVIMIGGLFTLNAENWNLVPPNGTDTSPADLKKYGTGGFLPHGWEGVIRGAATAFYAYIGFDIIATTGEECKKPHKSIPKAIVSSLVICLVCYVSTAMILTLVDKYWQIDSEAPLTEMFEHCQAYFRIQAKYLISVGSFCALTASLLGSLFPMPRIIYAMASDGLLFHFLSVIFPPTGTPLIATIIAGLFASILALVVSLRDLIEMMSIGTLLAYTLVAVSVLVLRYQPNVTLDRSLADEDDEDYNQVFYRSVDFLFTFGLPVETDKPTEETGKIAYKKVIHFVLYTFMYNVFHVVKLPFWIKAIGFLPSTTVLLYLMLKIAQLPPNRTRLPFMVPFVPLLPMTAILANIFLMCRLSTLTWVRFTIWCIIGAVIYFGYGMKYSNLELRAHQPATYKVGLDLDSDFDPNFQTKQKTKKGGYSEFQNEE</sequence>
<feature type="transmembrane region" description="Helical" evidence="5">
    <location>
        <begin position="69"/>
        <end position="90"/>
    </location>
</feature>
<reference evidence="7" key="1">
    <citation type="journal article" date="2010" name="Science">
        <title>Plasticity of animal genome architecture unmasked by rapid evolution of a pelagic tunicate.</title>
        <authorList>
            <person name="Denoeud F."/>
            <person name="Henriet S."/>
            <person name="Mungpakdee S."/>
            <person name="Aury J.M."/>
            <person name="Da Silva C."/>
            <person name="Brinkmann H."/>
            <person name="Mikhaleva J."/>
            <person name="Olsen L.C."/>
            <person name="Jubin C."/>
            <person name="Canestro C."/>
            <person name="Bouquet J.M."/>
            <person name="Danks G."/>
            <person name="Poulain J."/>
            <person name="Campsteijn C."/>
            <person name="Adamski M."/>
            <person name="Cross I."/>
            <person name="Yadetie F."/>
            <person name="Muffato M."/>
            <person name="Louis A."/>
            <person name="Butcher S."/>
            <person name="Tsagkogeorga G."/>
            <person name="Konrad A."/>
            <person name="Singh S."/>
            <person name="Jensen M.F."/>
            <person name="Cong E.H."/>
            <person name="Eikeseth-Otteraa H."/>
            <person name="Noel B."/>
            <person name="Anthouard V."/>
            <person name="Porcel B.M."/>
            <person name="Kachouri-Lafond R."/>
            <person name="Nishino A."/>
            <person name="Ugolini M."/>
            <person name="Chourrout P."/>
            <person name="Nishida H."/>
            <person name="Aasland R."/>
            <person name="Huzurbazar S."/>
            <person name="Westhof E."/>
            <person name="Delsuc F."/>
            <person name="Lehrach H."/>
            <person name="Reinhardt R."/>
            <person name="Weissenbach J."/>
            <person name="Roy S.W."/>
            <person name="Artiguenave F."/>
            <person name="Postlethwait J.H."/>
            <person name="Manak J.R."/>
            <person name="Thompson E.M."/>
            <person name="Jaillon O."/>
            <person name="Du Pasquier L."/>
            <person name="Boudinot P."/>
            <person name="Liberles D.A."/>
            <person name="Volff J.N."/>
            <person name="Philippe H."/>
            <person name="Lenhard B."/>
            <person name="Roest Crollius H."/>
            <person name="Wincker P."/>
            <person name="Chourrout D."/>
        </authorList>
    </citation>
    <scope>NUCLEOTIDE SEQUENCE [LARGE SCALE GENOMIC DNA]</scope>
</reference>
<evidence type="ECO:0000256" key="4">
    <source>
        <dbReference type="ARBA" id="ARBA00023136"/>
    </source>
</evidence>
<feature type="transmembrane region" description="Helical" evidence="5">
    <location>
        <begin position="560"/>
        <end position="580"/>
    </location>
</feature>
<feature type="domain" description="Cationic amino acid transporter C-terminal" evidence="6">
    <location>
        <begin position="535"/>
        <end position="584"/>
    </location>
</feature>
<feature type="transmembrane region" description="Helical" evidence="5">
    <location>
        <begin position="478"/>
        <end position="496"/>
    </location>
</feature>
<keyword evidence="2 5" id="KW-0812">Transmembrane</keyword>
<accession>E4X837</accession>
<dbReference type="OrthoDB" id="3900342at2759"/>
<evidence type="ECO:0000256" key="2">
    <source>
        <dbReference type="ARBA" id="ARBA00022692"/>
    </source>
</evidence>
<keyword evidence="3 5" id="KW-1133">Transmembrane helix</keyword>
<feature type="transmembrane region" description="Helical" evidence="5">
    <location>
        <begin position="383"/>
        <end position="402"/>
    </location>
</feature>
<evidence type="ECO:0000313" key="7">
    <source>
        <dbReference type="EMBL" id="CBY18860.1"/>
    </source>
</evidence>
<dbReference type="GO" id="GO:0015171">
    <property type="term" value="F:amino acid transmembrane transporter activity"/>
    <property type="evidence" value="ECO:0007669"/>
    <property type="project" value="TreeGrafter"/>
</dbReference>
<dbReference type="InterPro" id="IPR029485">
    <property type="entry name" value="CAT_C"/>
</dbReference>
<protein>
    <recommendedName>
        <fullName evidence="6">Cationic amino acid transporter C-terminal domain-containing protein</fullName>
    </recommendedName>
</protein>
<name>E4X837_OIKDI</name>
<dbReference type="PANTHER" id="PTHR43243">
    <property type="entry name" value="INNER MEMBRANE TRANSPORTER YGJI-RELATED"/>
    <property type="match status" value="1"/>
</dbReference>
<evidence type="ECO:0000256" key="5">
    <source>
        <dbReference type="SAM" id="Phobius"/>
    </source>
</evidence>
<feature type="transmembrane region" description="Helical" evidence="5">
    <location>
        <begin position="284"/>
        <end position="305"/>
    </location>
</feature>
<dbReference type="PANTHER" id="PTHR43243:SF17">
    <property type="entry name" value="CATIONIC AMINO ACID TRANSPORTER-RELATED"/>
    <property type="match status" value="1"/>
</dbReference>
<proteinExistence type="predicted"/>
<dbReference type="Pfam" id="PF13906">
    <property type="entry name" value="AA_permease_C"/>
    <property type="match status" value="1"/>
</dbReference>
<dbReference type="FunFam" id="1.20.1740.10:FF:000010">
    <property type="entry name" value="probable cationic amino acid transporter"/>
    <property type="match status" value="1"/>
</dbReference>
<evidence type="ECO:0000256" key="3">
    <source>
        <dbReference type="ARBA" id="ARBA00022989"/>
    </source>
</evidence>
<dbReference type="Gene3D" id="1.20.1740.10">
    <property type="entry name" value="Amino acid/polyamine transporter I"/>
    <property type="match status" value="1"/>
</dbReference>
<feature type="transmembrane region" description="Helical" evidence="5">
    <location>
        <begin position="533"/>
        <end position="554"/>
    </location>
</feature>
<evidence type="ECO:0000313" key="8">
    <source>
        <dbReference type="Proteomes" id="UP000001307"/>
    </source>
</evidence>
<dbReference type="EMBL" id="FN653028">
    <property type="protein sequence ID" value="CBY18860.1"/>
    <property type="molecule type" value="Genomic_DNA"/>
</dbReference>
<evidence type="ECO:0000256" key="1">
    <source>
        <dbReference type="ARBA" id="ARBA00004141"/>
    </source>
</evidence>
<feature type="transmembrane region" description="Helical" evidence="5">
    <location>
        <begin position="167"/>
        <end position="184"/>
    </location>
</feature>
<keyword evidence="8" id="KW-1185">Reference proteome</keyword>
<dbReference type="Proteomes" id="UP000001307">
    <property type="component" value="Unassembled WGS sequence"/>
</dbReference>